<reference evidence="2 3" key="1">
    <citation type="submission" date="2020-08" db="EMBL/GenBank/DDBJ databases">
        <title>Cohnella phylogeny.</title>
        <authorList>
            <person name="Dunlap C."/>
        </authorList>
    </citation>
    <scope>NUCLEOTIDE SEQUENCE [LARGE SCALE GENOMIC DNA]</scope>
    <source>
        <strain evidence="2 3">DSM 103658</strain>
    </source>
</reference>
<dbReference type="AlphaFoldDB" id="A0A841T450"/>
<keyword evidence="2" id="KW-0808">Transferase</keyword>
<dbReference type="CDD" id="cd02440">
    <property type="entry name" value="AdoMet_MTases"/>
    <property type="match status" value="1"/>
</dbReference>
<dbReference type="Proteomes" id="UP000574133">
    <property type="component" value="Unassembled WGS sequence"/>
</dbReference>
<dbReference type="InterPro" id="IPR041698">
    <property type="entry name" value="Methyltransf_25"/>
</dbReference>
<proteinExistence type="predicted"/>
<name>A0A841T450_9BACL</name>
<evidence type="ECO:0000313" key="3">
    <source>
        <dbReference type="Proteomes" id="UP000574133"/>
    </source>
</evidence>
<dbReference type="EMBL" id="JACJVN010000012">
    <property type="protein sequence ID" value="MBB6676124.1"/>
    <property type="molecule type" value="Genomic_DNA"/>
</dbReference>
<dbReference type="Gene3D" id="3.40.50.150">
    <property type="entry name" value="Vaccinia Virus protein VP39"/>
    <property type="match status" value="1"/>
</dbReference>
<keyword evidence="3" id="KW-1185">Reference proteome</keyword>
<sequence length="323" mass="36744">MAERSLQDKNGITYELFELDPAVYYQERYAHRDVVGIADKEGSAVRSSLAYQKARQLLETLRLLKREAGDRRLQVLEVGCGSGAFGSRVKRFDSHIQLFGVDMSSSCIEIAKRNGFDEAVVYDAAEGLPYGDDQFDLVYTIDFFGHIEFRSKDAIIADIHRVTKPGGLGFHGIETGAIDYWNCNPKDPNDPIRQYVYTEGHIGVEPLEDIADRFSPLFEIIQAFPFPLRPLLHIQNIRNSRHWGDEFNDAFAEIDSPKSRMAANLILGWINRYLTDQLLRAYGNQLIRTRVPKSGHQGLDRFIDTLLQGSGFSMTTVRKRMMD</sequence>
<evidence type="ECO:0000313" key="2">
    <source>
        <dbReference type="EMBL" id="MBB6676124.1"/>
    </source>
</evidence>
<dbReference type="PANTHER" id="PTHR43464">
    <property type="entry name" value="METHYLTRANSFERASE"/>
    <property type="match status" value="1"/>
</dbReference>
<evidence type="ECO:0000259" key="1">
    <source>
        <dbReference type="Pfam" id="PF13649"/>
    </source>
</evidence>
<protein>
    <submittedName>
        <fullName evidence="2">Methyltransferase domain-containing protein</fullName>
    </submittedName>
</protein>
<dbReference type="PANTHER" id="PTHR43464:SF23">
    <property type="entry name" value="JUVENILE HORMONE ACID O-METHYLTRANSFERASE"/>
    <property type="match status" value="1"/>
</dbReference>
<keyword evidence="2" id="KW-0489">Methyltransferase</keyword>
<dbReference type="InterPro" id="IPR029063">
    <property type="entry name" value="SAM-dependent_MTases_sf"/>
</dbReference>
<feature type="domain" description="Methyltransferase" evidence="1">
    <location>
        <begin position="75"/>
        <end position="167"/>
    </location>
</feature>
<accession>A0A841T450</accession>
<comment type="caution">
    <text evidence="2">The sequence shown here is derived from an EMBL/GenBank/DDBJ whole genome shotgun (WGS) entry which is preliminary data.</text>
</comment>
<organism evidence="2 3">
    <name type="scientific">Cohnella lubricantis</name>
    <dbReference type="NCBI Taxonomy" id="2163172"/>
    <lineage>
        <taxon>Bacteria</taxon>
        <taxon>Bacillati</taxon>
        <taxon>Bacillota</taxon>
        <taxon>Bacilli</taxon>
        <taxon>Bacillales</taxon>
        <taxon>Paenibacillaceae</taxon>
        <taxon>Cohnella</taxon>
    </lineage>
</organism>
<dbReference type="SUPFAM" id="SSF53335">
    <property type="entry name" value="S-adenosyl-L-methionine-dependent methyltransferases"/>
    <property type="match status" value="1"/>
</dbReference>
<dbReference type="Pfam" id="PF13649">
    <property type="entry name" value="Methyltransf_25"/>
    <property type="match status" value="1"/>
</dbReference>
<dbReference type="RefSeq" id="WP_185177430.1">
    <property type="nucleotide sequence ID" value="NZ_CBCSEP010000011.1"/>
</dbReference>
<dbReference type="GO" id="GO:0032259">
    <property type="term" value="P:methylation"/>
    <property type="evidence" value="ECO:0007669"/>
    <property type="project" value="UniProtKB-KW"/>
</dbReference>
<gene>
    <name evidence="2" type="ORF">H4Q31_02165</name>
</gene>
<dbReference type="GO" id="GO:0010420">
    <property type="term" value="F:polyprenyldihydroxybenzoate methyltransferase activity"/>
    <property type="evidence" value="ECO:0007669"/>
    <property type="project" value="TreeGrafter"/>
</dbReference>